<dbReference type="PANTHER" id="PTHR11592">
    <property type="entry name" value="GLUTATHIONE PEROXIDASE"/>
    <property type="match status" value="1"/>
</dbReference>
<dbReference type="InterPro" id="IPR000889">
    <property type="entry name" value="Glutathione_peroxidase"/>
</dbReference>
<dbReference type="PROSITE" id="PS00460">
    <property type="entry name" value="GLUTATHIONE_PEROXID_1"/>
    <property type="match status" value="1"/>
</dbReference>
<dbReference type="CDD" id="cd00340">
    <property type="entry name" value="GSH_Peroxidase"/>
    <property type="match status" value="1"/>
</dbReference>
<dbReference type="InterPro" id="IPR036249">
    <property type="entry name" value="Thioredoxin-like_sf"/>
</dbReference>
<dbReference type="InterPro" id="IPR029759">
    <property type="entry name" value="GPX_AS"/>
</dbReference>
<keyword evidence="7" id="KW-1185">Reference proteome</keyword>
<name>A0ABP0U2F5_9BRYO</name>
<dbReference type="PROSITE" id="PS51352">
    <property type="entry name" value="THIOREDOXIN_2"/>
    <property type="match status" value="1"/>
</dbReference>
<organism evidence="6 7">
    <name type="scientific">Sphagnum troendelagicum</name>
    <dbReference type="NCBI Taxonomy" id="128251"/>
    <lineage>
        <taxon>Eukaryota</taxon>
        <taxon>Viridiplantae</taxon>
        <taxon>Streptophyta</taxon>
        <taxon>Embryophyta</taxon>
        <taxon>Bryophyta</taxon>
        <taxon>Sphagnophytina</taxon>
        <taxon>Sphagnopsida</taxon>
        <taxon>Sphagnales</taxon>
        <taxon>Sphagnaceae</taxon>
        <taxon>Sphagnum</taxon>
    </lineage>
</organism>
<dbReference type="Gene3D" id="3.40.30.10">
    <property type="entry name" value="Glutaredoxin"/>
    <property type="match status" value="1"/>
</dbReference>
<evidence type="ECO:0000259" key="5">
    <source>
        <dbReference type="PROSITE" id="PS51352"/>
    </source>
</evidence>
<protein>
    <recommendedName>
        <fullName evidence="4">Glutathione peroxidase</fullName>
    </recommendedName>
</protein>
<dbReference type="PROSITE" id="PS51355">
    <property type="entry name" value="GLUTATHIONE_PEROXID_3"/>
    <property type="match status" value="1"/>
</dbReference>
<dbReference type="PRINTS" id="PR01011">
    <property type="entry name" value="GLUTPROXDASE"/>
</dbReference>
<evidence type="ECO:0000313" key="6">
    <source>
        <dbReference type="EMBL" id="CAK9210633.1"/>
    </source>
</evidence>
<dbReference type="InterPro" id="IPR013766">
    <property type="entry name" value="Thioredoxin_domain"/>
</dbReference>
<evidence type="ECO:0000256" key="3">
    <source>
        <dbReference type="ARBA" id="ARBA00023002"/>
    </source>
</evidence>
<comment type="similarity">
    <text evidence="1 4">Belongs to the glutathione peroxidase family.</text>
</comment>
<reference evidence="6" key="1">
    <citation type="submission" date="2024-02" db="EMBL/GenBank/DDBJ databases">
        <authorList>
            <consortium name="ELIXIR-Norway"/>
            <consortium name="Elixir Norway"/>
        </authorList>
    </citation>
    <scope>NUCLEOTIDE SEQUENCE</scope>
</reference>
<keyword evidence="3 4" id="KW-0560">Oxidoreductase</keyword>
<dbReference type="Proteomes" id="UP001497512">
    <property type="component" value="Chromosome 18"/>
</dbReference>
<accession>A0ABP0U2F5</accession>
<dbReference type="EMBL" id="OZ019910">
    <property type="protein sequence ID" value="CAK9210633.1"/>
    <property type="molecule type" value="Genomic_DNA"/>
</dbReference>
<sequence length="274" mass="29133">MALLRSGSVAATPVAGGMLLVRITSSPKFSSCLARTSVHSLGSEASSFAFSSAALFTGASSKLFGASVSSSSKPVAVTRIVASRGRRAAGLGLLSFAVGVNLSSRASAAEVAEKSVYGHIVKDIKGNDVDLSIYKGKVLLIVNVASQCGFTRNNYKELGELYSKYKESGFEILAFPSNQFGGQEPGSNEQIKEIACSRFKAEFPIFAKIDVNGQAEAPLYKFLKNSKGGGMSGDSIKWNFTKFLVNKQGQVVERYEPSTSPLAFEKDIQNLLKA</sequence>
<keyword evidence="2 4" id="KW-0575">Peroxidase</keyword>
<feature type="domain" description="Thioredoxin" evidence="5">
    <location>
        <begin position="102"/>
        <end position="273"/>
    </location>
</feature>
<proteinExistence type="inferred from homology"/>
<evidence type="ECO:0000256" key="1">
    <source>
        <dbReference type="ARBA" id="ARBA00006926"/>
    </source>
</evidence>
<dbReference type="InterPro" id="IPR029760">
    <property type="entry name" value="GPX_CS"/>
</dbReference>
<dbReference type="SUPFAM" id="SSF52833">
    <property type="entry name" value="Thioredoxin-like"/>
    <property type="match status" value="1"/>
</dbReference>
<dbReference type="PROSITE" id="PS00763">
    <property type="entry name" value="GLUTATHIONE_PEROXID_2"/>
    <property type="match status" value="1"/>
</dbReference>
<evidence type="ECO:0000313" key="7">
    <source>
        <dbReference type="Proteomes" id="UP001497512"/>
    </source>
</evidence>
<evidence type="ECO:0000256" key="2">
    <source>
        <dbReference type="ARBA" id="ARBA00022559"/>
    </source>
</evidence>
<gene>
    <name evidence="6" type="ORF">CSSPTR1EN2_LOCUS10257</name>
</gene>
<dbReference type="Pfam" id="PF00255">
    <property type="entry name" value="GSHPx"/>
    <property type="match status" value="1"/>
</dbReference>
<evidence type="ECO:0000256" key="4">
    <source>
        <dbReference type="RuleBase" id="RU000499"/>
    </source>
</evidence>
<dbReference type="PANTHER" id="PTHR11592:SF78">
    <property type="entry name" value="GLUTATHIONE PEROXIDASE"/>
    <property type="match status" value="1"/>
</dbReference>